<feature type="compositionally biased region" description="Polar residues" evidence="1">
    <location>
        <begin position="12"/>
        <end position="27"/>
    </location>
</feature>
<feature type="non-terminal residue" evidence="2">
    <location>
        <position position="78"/>
    </location>
</feature>
<proteinExistence type="predicted"/>
<evidence type="ECO:0000256" key="1">
    <source>
        <dbReference type="SAM" id="MobiDB-lite"/>
    </source>
</evidence>
<gene>
    <name evidence="2" type="ORF">BGZ80_007659</name>
</gene>
<comment type="caution">
    <text evidence="2">The sequence shown here is derived from an EMBL/GenBank/DDBJ whole genome shotgun (WGS) entry which is preliminary data.</text>
</comment>
<sequence>MSRNFTWRYREVNTNGHDPIPSQDSEQVDLTMSLDVVPIMLSIPSKSPPVSGSGSSTDSNLGPPRSNNGDSGSDLGES</sequence>
<dbReference type="AlphaFoldDB" id="A0A9P6MEP8"/>
<dbReference type="EMBL" id="JAAAID010003963">
    <property type="protein sequence ID" value="KAF9994900.1"/>
    <property type="molecule type" value="Genomic_DNA"/>
</dbReference>
<name>A0A9P6MEP8_9FUNG</name>
<keyword evidence="3" id="KW-1185">Reference proteome</keyword>
<evidence type="ECO:0000313" key="3">
    <source>
        <dbReference type="Proteomes" id="UP000703661"/>
    </source>
</evidence>
<dbReference type="Proteomes" id="UP000703661">
    <property type="component" value="Unassembled WGS sequence"/>
</dbReference>
<feature type="region of interest" description="Disordered" evidence="1">
    <location>
        <begin position="42"/>
        <end position="78"/>
    </location>
</feature>
<protein>
    <submittedName>
        <fullName evidence="2">Uncharacterized protein</fullName>
    </submittedName>
</protein>
<feature type="region of interest" description="Disordered" evidence="1">
    <location>
        <begin position="1"/>
        <end position="27"/>
    </location>
</feature>
<organism evidence="2 3">
    <name type="scientific">Entomortierella chlamydospora</name>
    <dbReference type="NCBI Taxonomy" id="101097"/>
    <lineage>
        <taxon>Eukaryota</taxon>
        <taxon>Fungi</taxon>
        <taxon>Fungi incertae sedis</taxon>
        <taxon>Mucoromycota</taxon>
        <taxon>Mortierellomycotina</taxon>
        <taxon>Mortierellomycetes</taxon>
        <taxon>Mortierellales</taxon>
        <taxon>Mortierellaceae</taxon>
        <taxon>Entomortierella</taxon>
    </lineage>
</organism>
<feature type="compositionally biased region" description="Low complexity" evidence="1">
    <location>
        <begin position="42"/>
        <end position="62"/>
    </location>
</feature>
<reference evidence="2" key="1">
    <citation type="journal article" date="2020" name="Fungal Divers.">
        <title>Resolving the Mortierellaceae phylogeny through synthesis of multi-gene phylogenetics and phylogenomics.</title>
        <authorList>
            <person name="Vandepol N."/>
            <person name="Liber J."/>
            <person name="Desiro A."/>
            <person name="Na H."/>
            <person name="Kennedy M."/>
            <person name="Barry K."/>
            <person name="Grigoriev I.V."/>
            <person name="Miller A.N."/>
            <person name="O'Donnell K."/>
            <person name="Stajich J.E."/>
            <person name="Bonito G."/>
        </authorList>
    </citation>
    <scope>NUCLEOTIDE SEQUENCE</scope>
    <source>
        <strain evidence="2">NRRL 2769</strain>
    </source>
</reference>
<accession>A0A9P6MEP8</accession>
<evidence type="ECO:0000313" key="2">
    <source>
        <dbReference type="EMBL" id="KAF9994900.1"/>
    </source>
</evidence>